<dbReference type="STRING" id="1121884.SAMN02745131_03883"/>
<evidence type="ECO:0000256" key="1">
    <source>
        <dbReference type="ARBA" id="ARBA00038494"/>
    </source>
</evidence>
<sequence>MANKISIVVVCKNEVNAIDRLLQSVRSVTDDIVVYDNGSTDGTVALLQDAGVHLHQGPWLGFGKTKREAVALAKHDWILSLDADESLDEKLQQELEALDLQNEKEVFDVPFKNFLGNRHLKWGEWGGDHHIRLFNRKQVNWNDAVVHEELLFPKDTSIRKLKGSILHHTMKDMADYSYKMVQYALLNAEKYFAQGKRSGFIKTRVSPALGFFMHYIVQLGFLDGWQGYTAARMTAFYTFLKYARLQELWENKEGSALGNAKDRE</sequence>
<dbReference type="InterPro" id="IPR001173">
    <property type="entry name" value="Glyco_trans_2-like"/>
</dbReference>
<dbReference type="CDD" id="cd02511">
    <property type="entry name" value="Beta4Glucosyltransferase"/>
    <property type="match status" value="1"/>
</dbReference>
<evidence type="ECO:0000313" key="3">
    <source>
        <dbReference type="EMBL" id="SHF92520.1"/>
    </source>
</evidence>
<dbReference type="InterPro" id="IPR029044">
    <property type="entry name" value="Nucleotide-diphossugar_trans"/>
</dbReference>
<reference evidence="3 4" key="1">
    <citation type="submission" date="2016-11" db="EMBL/GenBank/DDBJ databases">
        <authorList>
            <person name="Jaros S."/>
            <person name="Januszkiewicz K."/>
            <person name="Wedrychowicz H."/>
        </authorList>
    </citation>
    <scope>NUCLEOTIDE SEQUENCE [LARGE SCALE GENOMIC DNA]</scope>
    <source>
        <strain evidence="3 4">DSM 18119</strain>
    </source>
</reference>
<dbReference type="EMBL" id="FQUU01000023">
    <property type="protein sequence ID" value="SHF92520.1"/>
    <property type="molecule type" value="Genomic_DNA"/>
</dbReference>
<dbReference type="OrthoDB" id="9815923at2"/>
<dbReference type="Pfam" id="PF00535">
    <property type="entry name" value="Glycos_transf_2"/>
    <property type="match status" value="1"/>
</dbReference>
<keyword evidence="4" id="KW-1185">Reference proteome</keyword>
<protein>
    <recommendedName>
        <fullName evidence="2">Glycosyltransferase 2-like domain-containing protein</fullName>
    </recommendedName>
</protein>
<name>A0A1M5FLX1_9BACT</name>
<dbReference type="Proteomes" id="UP000184048">
    <property type="component" value="Unassembled WGS sequence"/>
</dbReference>
<dbReference type="Gene3D" id="3.90.550.10">
    <property type="entry name" value="Spore Coat Polysaccharide Biosynthesis Protein SpsA, Chain A"/>
    <property type="match status" value="1"/>
</dbReference>
<proteinExistence type="inferred from homology"/>
<evidence type="ECO:0000313" key="4">
    <source>
        <dbReference type="Proteomes" id="UP000184048"/>
    </source>
</evidence>
<evidence type="ECO:0000259" key="2">
    <source>
        <dbReference type="Pfam" id="PF00535"/>
    </source>
</evidence>
<accession>A0A1M5FLX1</accession>
<dbReference type="AlphaFoldDB" id="A0A1M5FLX1"/>
<dbReference type="PANTHER" id="PTHR43630">
    <property type="entry name" value="POLY-BETA-1,6-N-ACETYL-D-GLUCOSAMINE SYNTHASE"/>
    <property type="match status" value="1"/>
</dbReference>
<organism evidence="3 4">
    <name type="scientific">Flavisolibacter ginsengisoli DSM 18119</name>
    <dbReference type="NCBI Taxonomy" id="1121884"/>
    <lineage>
        <taxon>Bacteria</taxon>
        <taxon>Pseudomonadati</taxon>
        <taxon>Bacteroidota</taxon>
        <taxon>Chitinophagia</taxon>
        <taxon>Chitinophagales</taxon>
        <taxon>Chitinophagaceae</taxon>
        <taxon>Flavisolibacter</taxon>
    </lineage>
</organism>
<comment type="similarity">
    <text evidence="1">Belongs to the glycosyltransferase 2 family. WaaE/KdtX subfamily.</text>
</comment>
<feature type="domain" description="Glycosyltransferase 2-like" evidence="2">
    <location>
        <begin position="6"/>
        <end position="136"/>
    </location>
</feature>
<gene>
    <name evidence="3" type="ORF">SAMN02745131_03883</name>
</gene>
<dbReference type="PANTHER" id="PTHR43630:SF2">
    <property type="entry name" value="GLYCOSYLTRANSFERASE"/>
    <property type="match status" value="1"/>
</dbReference>
<dbReference type="RefSeq" id="WP_072837000.1">
    <property type="nucleotide sequence ID" value="NZ_FQUU01000023.1"/>
</dbReference>
<dbReference type="SUPFAM" id="SSF53448">
    <property type="entry name" value="Nucleotide-diphospho-sugar transferases"/>
    <property type="match status" value="1"/>
</dbReference>